<accession>A0ABV5GS73</accession>
<dbReference type="Pfam" id="PF04264">
    <property type="entry name" value="YceI"/>
    <property type="match status" value="1"/>
</dbReference>
<dbReference type="PANTHER" id="PTHR34406">
    <property type="entry name" value="PROTEIN YCEI"/>
    <property type="match status" value="1"/>
</dbReference>
<dbReference type="InterPro" id="IPR036761">
    <property type="entry name" value="TTHA0802/YceI-like_sf"/>
</dbReference>
<feature type="chain" id="PRO_5046594100" evidence="1">
    <location>
        <begin position="22"/>
        <end position="187"/>
    </location>
</feature>
<dbReference type="SMART" id="SM00867">
    <property type="entry name" value="YceI"/>
    <property type="match status" value="1"/>
</dbReference>
<feature type="signal peptide" evidence="1">
    <location>
        <begin position="1"/>
        <end position="21"/>
    </location>
</feature>
<evidence type="ECO:0000259" key="2">
    <source>
        <dbReference type="SMART" id="SM00867"/>
    </source>
</evidence>
<dbReference type="PANTHER" id="PTHR34406:SF1">
    <property type="entry name" value="PROTEIN YCEI"/>
    <property type="match status" value="1"/>
</dbReference>
<dbReference type="RefSeq" id="WP_236452943.1">
    <property type="nucleotide sequence ID" value="NZ_CBCSGE010000019.1"/>
</dbReference>
<comment type="caution">
    <text evidence="3">The sequence shown here is derived from an EMBL/GenBank/DDBJ whole genome shotgun (WGS) entry which is preliminary data.</text>
</comment>
<sequence length="187" mass="20816">MKNLRTHVLAFFICIVATVNAQTTKKIDVAKSKVEWLGKKISGEHNGTIQIKSGALVFKLDKLVGGTFTMDMTSIKVNDLEGDLKKILEGHLKSEDFFDVSNYPTALLVFKKVTQKANNITTVTADLTIKGKTNPIIFDVKTNKDTATTILVVNREKYGINYSGNFMNSLGDKVIHEDFDLEVVLKF</sequence>
<keyword evidence="4" id="KW-1185">Reference proteome</keyword>
<reference evidence="3 4" key="1">
    <citation type="submission" date="2024-09" db="EMBL/GenBank/DDBJ databases">
        <authorList>
            <person name="Sun Q."/>
            <person name="Mori K."/>
        </authorList>
    </citation>
    <scope>NUCLEOTIDE SEQUENCE [LARGE SCALE GENOMIC DNA]</scope>
    <source>
        <strain evidence="3 4">CECT 7955</strain>
    </source>
</reference>
<gene>
    <name evidence="3" type="ORF">ACFFVF_17175</name>
</gene>
<dbReference type="EMBL" id="JBHMEY010000071">
    <property type="protein sequence ID" value="MFB9098244.1"/>
    <property type="molecule type" value="Genomic_DNA"/>
</dbReference>
<name>A0ABV5GS73_9FLAO</name>
<proteinExistence type="predicted"/>
<evidence type="ECO:0000313" key="3">
    <source>
        <dbReference type="EMBL" id="MFB9098244.1"/>
    </source>
</evidence>
<dbReference type="SUPFAM" id="SSF101874">
    <property type="entry name" value="YceI-like"/>
    <property type="match status" value="1"/>
</dbReference>
<evidence type="ECO:0000256" key="1">
    <source>
        <dbReference type="SAM" id="SignalP"/>
    </source>
</evidence>
<dbReference type="InterPro" id="IPR007372">
    <property type="entry name" value="Lipid/polyisoprenoid-bd_YceI"/>
</dbReference>
<dbReference type="Gene3D" id="2.40.128.110">
    <property type="entry name" value="Lipid/polyisoprenoid-binding, YceI-like"/>
    <property type="match status" value="1"/>
</dbReference>
<feature type="domain" description="Lipid/polyisoprenoid-binding YceI-like" evidence="2">
    <location>
        <begin position="24"/>
        <end position="186"/>
    </location>
</feature>
<dbReference type="Proteomes" id="UP001589607">
    <property type="component" value="Unassembled WGS sequence"/>
</dbReference>
<organism evidence="3 4">
    <name type="scientific">Flavobacterium jumunjinense</name>
    <dbReference type="NCBI Taxonomy" id="998845"/>
    <lineage>
        <taxon>Bacteria</taxon>
        <taxon>Pseudomonadati</taxon>
        <taxon>Bacteroidota</taxon>
        <taxon>Flavobacteriia</taxon>
        <taxon>Flavobacteriales</taxon>
        <taxon>Flavobacteriaceae</taxon>
        <taxon>Flavobacterium</taxon>
    </lineage>
</organism>
<evidence type="ECO:0000313" key="4">
    <source>
        <dbReference type="Proteomes" id="UP001589607"/>
    </source>
</evidence>
<keyword evidence="1" id="KW-0732">Signal</keyword>
<protein>
    <submittedName>
        <fullName evidence="3">YceI family protein</fullName>
    </submittedName>
</protein>